<dbReference type="KEGG" id="dsc:ABOD76_05255"/>
<evidence type="ECO:0000313" key="1">
    <source>
        <dbReference type="EMBL" id="XBV85715.1"/>
    </source>
</evidence>
<name>A0AAU7UBH3_9DEIO</name>
<dbReference type="RefSeq" id="WP_350243756.1">
    <property type="nucleotide sequence ID" value="NZ_CP158299.1"/>
</dbReference>
<sequence length="126" mass="14034">MESTPPPERGVRGFELNAHLTFARPLSRPDALEALRGWQLPPELYGSDDQIRAAFLSGELDRATVLALLRGGLEGGLLRAAELGRRGFLRSVTGTTEWVPWRRNVVVPRGELERVTLEDGLQYLVE</sequence>
<protein>
    <submittedName>
        <fullName evidence="1">Uncharacterized protein</fullName>
    </submittedName>
</protein>
<dbReference type="EMBL" id="CP158299">
    <property type="protein sequence ID" value="XBV85715.1"/>
    <property type="molecule type" value="Genomic_DNA"/>
</dbReference>
<dbReference type="AlphaFoldDB" id="A0AAU7UBH3"/>
<organism evidence="1">
    <name type="scientific">Deinococcus sonorensis KR-87</name>
    <dbReference type="NCBI Taxonomy" id="694439"/>
    <lineage>
        <taxon>Bacteria</taxon>
        <taxon>Thermotogati</taxon>
        <taxon>Deinococcota</taxon>
        <taxon>Deinococci</taxon>
        <taxon>Deinococcales</taxon>
        <taxon>Deinococcaceae</taxon>
        <taxon>Deinococcus</taxon>
    </lineage>
</organism>
<proteinExistence type="predicted"/>
<accession>A0AAU7UBH3</accession>
<reference evidence="1" key="1">
    <citation type="submission" date="2024-06" db="EMBL/GenBank/DDBJ databases">
        <title>Draft Genome Sequence of Deinococcus sonorensis Type Strain KR-87, a Biofilm Producing Representative of the Genus Deinococcus.</title>
        <authorList>
            <person name="Boren L.S."/>
            <person name="Grosso R.A."/>
            <person name="Hugenberg-Cox A.N."/>
            <person name="Hill J.T.E."/>
            <person name="Albert C.M."/>
            <person name="Tuohy J.M."/>
        </authorList>
    </citation>
    <scope>NUCLEOTIDE SEQUENCE</scope>
    <source>
        <strain evidence="1">KR-87</strain>
    </source>
</reference>
<gene>
    <name evidence="1" type="ORF">ABOD76_05255</name>
</gene>